<dbReference type="Gene3D" id="3.10.10.10">
    <property type="entry name" value="HIV Type 1 Reverse Transcriptase, subunit A, domain 1"/>
    <property type="match status" value="1"/>
</dbReference>
<dbReference type="Proteomes" id="UP000324800">
    <property type="component" value="Unassembled WGS sequence"/>
</dbReference>
<dbReference type="InterPro" id="IPR036397">
    <property type="entry name" value="RNaseH_sf"/>
</dbReference>
<dbReference type="Gene3D" id="3.30.70.270">
    <property type="match status" value="1"/>
</dbReference>
<dbReference type="CDD" id="cd09275">
    <property type="entry name" value="RNase_HI_RT_DIRS1"/>
    <property type="match status" value="1"/>
</dbReference>
<dbReference type="Pfam" id="PF00078">
    <property type="entry name" value="RVT_1"/>
    <property type="match status" value="1"/>
</dbReference>
<dbReference type="OrthoDB" id="2897838at2759"/>
<dbReference type="InterPro" id="IPR043128">
    <property type="entry name" value="Rev_trsase/Diguanyl_cyclase"/>
</dbReference>
<gene>
    <name evidence="3" type="ORF">EZS28_003883</name>
</gene>
<keyword evidence="3" id="KW-0548">Nucleotidyltransferase</keyword>
<proteinExistence type="predicted"/>
<reference evidence="3 4" key="1">
    <citation type="submission" date="2019-03" db="EMBL/GenBank/DDBJ databases">
        <title>Single cell metagenomics reveals metabolic interactions within the superorganism composed of flagellate Streblomastix strix and complex community of Bacteroidetes bacteria on its surface.</title>
        <authorList>
            <person name="Treitli S.C."/>
            <person name="Kolisko M."/>
            <person name="Husnik F."/>
            <person name="Keeling P."/>
            <person name="Hampl V."/>
        </authorList>
    </citation>
    <scope>NUCLEOTIDE SEQUENCE [LARGE SCALE GENOMIC DNA]</scope>
    <source>
        <strain evidence="3">ST1C</strain>
    </source>
</reference>
<evidence type="ECO:0000313" key="4">
    <source>
        <dbReference type="Proteomes" id="UP000324800"/>
    </source>
</evidence>
<feature type="domain" description="Reverse transcriptase" evidence="2">
    <location>
        <begin position="71"/>
        <end position="255"/>
    </location>
</feature>
<sequence length="694" mass="80792">MEPIGVCLMNHLYAWRKIGAEELVKQGIWVEWASPQSVKWLQNNIYQPLQTSNYQQITVLESLINNELQQKVIVQVKQEQLHWINPIFARPKKGKGRWRKIMDCSELNKHLVSYHFKMDDIQTLRQLARNQDWAIKIDLESAHIYVPVSRNLRRYLGFQFKDKFYMYHAMCFGIKNAPLVFHKLMKPVMQYIRTSLQIWCLSYSDDLVFLNNSKEDLQEQIPKILEILTDLGWKVSREKSILTPLQQIEFLGWKVDLKKNQLSMTKERRAETLCLLGKWRRTIEKNKIVRIKWIASLIGKLNFLRTYFRRGGLYLRKLNKQKDLVSMSRGWNSRMWISKQTLGEIHWWRKTVLNNYQTHFTFQEPEAVLTTDTSETQQGGTLQLIKTGQTVRFAGNWYNNPKWKLTSSNQRELAAILLGIQSIGKNFEVGIIKSLRIQSDNSTAIFDLRRGAAAPALCKLVDQILQTLEIMKIQFSAFHIPGKDNKEADSLSRLSTSGDYGIRKEVLYEALQELAMQPTVYYFANRRNRKCRRFYSLIWDPWAQGQDGMKANWKKETPLLHPPIPLIQRVLNKVRKDQTEAVLIVPYWQTQSWWTDLQELMIKSINLGKSSDVLEVGGRMRKQKRHFPPGDVLIAHIKGKEEKNSLNKSLHKEVQLKKQSTIQLGAGMVHGEDIGKDQANSSITGKVQAGSGKI</sequence>
<dbReference type="PROSITE" id="PS50878">
    <property type="entry name" value="RT_POL"/>
    <property type="match status" value="1"/>
</dbReference>
<dbReference type="EMBL" id="SNRW01000537">
    <property type="protein sequence ID" value="KAA6400588.1"/>
    <property type="molecule type" value="Genomic_DNA"/>
</dbReference>
<comment type="caution">
    <text evidence="3">The sequence shown here is derived from an EMBL/GenBank/DDBJ whole genome shotgun (WGS) entry which is preliminary data.</text>
</comment>
<dbReference type="GO" id="GO:0003964">
    <property type="term" value="F:RNA-directed DNA polymerase activity"/>
    <property type="evidence" value="ECO:0007669"/>
    <property type="project" value="UniProtKB-KW"/>
</dbReference>
<dbReference type="InterPro" id="IPR052055">
    <property type="entry name" value="Hepadnavirus_pol/RT"/>
</dbReference>
<accession>A0A5J4WZP2</accession>
<evidence type="ECO:0000256" key="1">
    <source>
        <dbReference type="SAM" id="MobiDB-lite"/>
    </source>
</evidence>
<dbReference type="PANTHER" id="PTHR33050:SF7">
    <property type="entry name" value="RIBONUCLEASE H"/>
    <property type="match status" value="1"/>
</dbReference>
<name>A0A5J4WZP2_9EUKA</name>
<dbReference type="AlphaFoldDB" id="A0A5J4WZP2"/>
<dbReference type="InterPro" id="IPR043502">
    <property type="entry name" value="DNA/RNA_pol_sf"/>
</dbReference>
<dbReference type="GO" id="GO:0003676">
    <property type="term" value="F:nucleic acid binding"/>
    <property type="evidence" value="ECO:0007669"/>
    <property type="project" value="InterPro"/>
</dbReference>
<keyword evidence="3" id="KW-0808">Transferase</keyword>
<dbReference type="Gene3D" id="3.30.420.10">
    <property type="entry name" value="Ribonuclease H-like superfamily/Ribonuclease H"/>
    <property type="match status" value="1"/>
</dbReference>
<dbReference type="PANTHER" id="PTHR33050">
    <property type="entry name" value="REVERSE TRANSCRIPTASE DOMAIN-CONTAINING PROTEIN"/>
    <property type="match status" value="1"/>
</dbReference>
<feature type="region of interest" description="Disordered" evidence="1">
    <location>
        <begin position="675"/>
        <end position="694"/>
    </location>
</feature>
<dbReference type="SUPFAM" id="SSF56672">
    <property type="entry name" value="DNA/RNA polymerases"/>
    <property type="match status" value="1"/>
</dbReference>
<protein>
    <submittedName>
        <fullName evidence="3">Putative reverse transcriptase</fullName>
    </submittedName>
</protein>
<evidence type="ECO:0000313" key="3">
    <source>
        <dbReference type="EMBL" id="KAA6400588.1"/>
    </source>
</evidence>
<organism evidence="3 4">
    <name type="scientific">Streblomastix strix</name>
    <dbReference type="NCBI Taxonomy" id="222440"/>
    <lineage>
        <taxon>Eukaryota</taxon>
        <taxon>Metamonada</taxon>
        <taxon>Preaxostyla</taxon>
        <taxon>Oxymonadida</taxon>
        <taxon>Streblomastigidae</taxon>
        <taxon>Streblomastix</taxon>
    </lineage>
</organism>
<evidence type="ECO:0000259" key="2">
    <source>
        <dbReference type="PROSITE" id="PS50878"/>
    </source>
</evidence>
<keyword evidence="3" id="KW-0695">RNA-directed DNA polymerase</keyword>
<dbReference type="InterPro" id="IPR000477">
    <property type="entry name" value="RT_dom"/>
</dbReference>